<sequence length="55" mass="6512">MKKDDVRFLYWNNKGISGLWEISAGEEIKKNHFAFGVTLESLIQTNEWLQERGRK</sequence>
<dbReference type="Proteomes" id="UP000789423">
    <property type="component" value="Unassembled WGS sequence"/>
</dbReference>
<protein>
    <submittedName>
        <fullName evidence="1">Uncharacterized protein</fullName>
    </submittedName>
</protein>
<keyword evidence="2" id="KW-1185">Reference proteome</keyword>
<dbReference type="EMBL" id="CAKJTI010000009">
    <property type="protein sequence ID" value="CAG9613042.1"/>
    <property type="molecule type" value="Genomic_DNA"/>
</dbReference>
<evidence type="ECO:0000313" key="1">
    <source>
        <dbReference type="EMBL" id="CAG9613042.1"/>
    </source>
</evidence>
<reference evidence="1 2" key="1">
    <citation type="submission" date="2021-10" db="EMBL/GenBank/DDBJ databases">
        <authorList>
            <person name="Criscuolo A."/>
        </authorList>
    </citation>
    <scope>NUCLEOTIDE SEQUENCE [LARGE SCALE GENOMIC DNA]</scope>
    <source>
        <strain evidence="2">CIP 111899</strain>
    </source>
</reference>
<proteinExistence type="predicted"/>
<gene>
    <name evidence="1" type="ORF">BACCIP111899_02237</name>
</gene>
<organism evidence="1 2">
    <name type="scientific">Bacillus rhizoplanae</name>
    <dbReference type="NCBI Taxonomy" id="2880966"/>
    <lineage>
        <taxon>Bacteria</taxon>
        <taxon>Bacillati</taxon>
        <taxon>Bacillota</taxon>
        <taxon>Bacilli</taxon>
        <taxon>Bacillales</taxon>
        <taxon>Bacillaceae</taxon>
        <taxon>Bacillus</taxon>
    </lineage>
</organism>
<accession>A0ABM8YB84</accession>
<evidence type="ECO:0000313" key="2">
    <source>
        <dbReference type="Proteomes" id="UP000789423"/>
    </source>
</evidence>
<name>A0ABM8YB84_9BACI</name>
<comment type="caution">
    <text evidence="1">The sequence shown here is derived from an EMBL/GenBank/DDBJ whole genome shotgun (WGS) entry which is preliminary data.</text>
</comment>